<dbReference type="AlphaFoldDB" id="A0A1W0W977"/>
<protein>
    <submittedName>
        <fullName evidence="1">Uncharacterized protein</fullName>
    </submittedName>
</protein>
<proteinExistence type="predicted"/>
<dbReference type="PANTHER" id="PTHR11799:SF12">
    <property type="entry name" value="PARAOXONASE-RELATED"/>
    <property type="match status" value="1"/>
</dbReference>
<dbReference type="EMBL" id="MTYJ01000162">
    <property type="protein sequence ID" value="OQV11761.1"/>
    <property type="molecule type" value="Genomic_DNA"/>
</dbReference>
<evidence type="ECO:0000313" key="2">
    <source>
        <dbReference type="Proteomes" id="UP000192578"/>
    </source>
</evidence>
<dbReference type="Proteomes" id="UP000192578">
    <property type="component" value="Unassembled WGS sequence"/>
</dbReference>
<organism evidence="1 2">
    <name type="scientific">Hypsibius exemplaris</name>
    <name type="common">Freshwater tardigrade</name>
    <dbReference type="NCBI Taxonomy" id="2072580"/>
    <lineage>
        <taxon>Eukaryota</taxon>
        <taxon>Metazoa</taxon>
        <taxon>Ecdysozoa</taxon>
        <taxon>Tardigrada</taxon>
        <taxon>Eutardigrada</taxon>
        <taxon>Parachela</taxon>
        <taxon>Hypsibioidea</taxon>
        <taxon>Hypsibiidae</taxon>
        <taxon>Hypsibius</taxon>
    </lineage>
</organism>
<comment type="caution">
    <text evidence="1">The sequence shown here is derived from an EMBL/GenBank/DDBJ whole genome shotgun (WGS) entry which is preliminary data.</text>
</comment>
<dbReference type="InterPro" id="IPR051288">
    <property type="entry name" value="Serum_paraoxonase/arylesterase"/>
</dbReference>
<gene>
    <name evidence="1" type="ORF">BV898_13956</name>
</gene>
<dbReference type="OrthoDB" id="423498at2759"/>
<name>A0A1W0W977_HYPEX</name>
<dbReference type="Gene3D" id="2.120.10.30">
    <property type="entry name" value="TolB, C-terminal domain"/>
    <property type="match status" value="1"/>
</dbReference>
<dbReference type="InterPro" id="IPR011042">
    <property type="entry name" value="6-blade_b-propeller_TolB-like"/>
</dbReference>
<dbReference type="PANTHER" id="PTHR11799">
    <property type="entry name" value="PARAOXONASE"/>
    <property type="match status" value="1"/>
</dbReference>
<sequence>MLRLAAFGIFFAFGLWYANEFIKFADIHKVIYNQQPGICHEVAGVYAPEIGEQGSEDVEVLPNGMAIFSSGLNYMRNPVLSHVKGRLMSFNFNQSAEPAKELRLLGFKGLNPHGISLWTETGRVSKRTVKQSD</sequence>
<keyword evidence="2" id="KW-1185">Reference proteome</keyword>
<reference evidence="2" key="1">
    <citation type="submission" date="2017-01" db="EMBL/GenBank/DDBJ databases">
        <title>Comparative genomics of anhydrobiosis in the tardigrade Hypsibius dujardini.</title>
        <authorList>
            <person name="Yoshida Y."/>
            <person name="Koutsovoulos G."/>
            <person name="Laetsch D."/>
            <person name="Stevens L."/>
            <person name="Kumar S."/>
            <person name="Horikawa D."/>
            <person name="Ishino K."/>
            <person name="Komine S."/>
            <person name="Tomita M."/>
            <person name="Blaxter M."/>
            <person name="Arakawa K."/>
        </authorList>
    </citation>
    <scope>NUCLEOTIDE SEQUENCE [LARGE SCALE GENOMIC DNA]</scope>
    <source>
        <strain evidence="2">Z151</strain>
    </source>
</reference>
<evidence type="ECO:0000313" key="1">
    <source>
        <dbReference type="EMBL" id="OQV11761.1"/>
    </source>
</evidence>
<accession>A0A1W0W977</accession>